<reference evidence="19 20" key="1">
    <citation type="submission" date="2014-06" db="EMBL/GenBank/DDBJ databases">
        <authorList>
            <person name="Swart Estienne"/>
        </authorList>
    </citation>
    <scope>NUCLEOTIDE SEQUENCE [LARGE SCALE GENOMIC DNA]</scope>
    <source>
        <strain evidence="19 20">130c</strain>
    </source>
</reference>
<dbReference type="InParanoid" id="A0A078B3G5"/>
<feature type="binding site" evidence="13">
    <location>
        <position position="554"/>
    </location>
    <ligand>
        <name>ATP</name>
        <dbReference type="ChEBI" id="CHEBI:30616"/>
    </ligand>
</feature>
<dbReference type="InterPro" id="IPR018303">
    <property type="entry name" value="ATPase_P-typ_P_site"/>
</dbReference>
<evidence type="ECO:0000256" key="16">
    <source>
        <dbReference type="SAM" id="MobiDB-lite"/>
    </source>
</evidence>
<dbReference type="InterPro" id="IPR036412">
    <property type="entry name" value="HAD-like_sf"/>
</dbReference>
<keyword evidence="5 13" id="KW-0547">Nucleotide-binding</keyword>
<dbReference type="GO" id="GO:0140326">
    <property type="term" value="F:ATPase-coupled intramembrane lipid transporter activity"/>
    <property type="evidence" value="ECO:0007669"/>
    <property type="project" value="UniProtKB-EC"/>
</dbReference>
<keyword evidence="3 15" id="KW-0812">Transmembrane</keyword>
<organism evidence="19 20">
    <name type="scientific">Stylonychia lemnae</name>
    <name type="common">Ciliate</name>
    <dbReference type="NCBI Taxonomy" id="5949"/>
    <lineage>
        <taxon>Eukaryota</taxon>
        <taxon>Sar</taxon>
        <taxon>Alveolata</taxon>
        <taxon>Ciliophora</taxon>
        <taxon>Intramacronucleata</taxon>
        <taxon>Spirotrichea</taxon>
        <taxon>Stichotrichia</taxon>
        <taxon>Sporadotrichida</taxon>
        <taxon>Oxytrichidae</taxon>
        <taxon>Stylonychinae</taxon>
        <taxon>Stylonychia</taxon>
    </lineage>
</organism>
<evidence type="ECO:0000256" key="11">
    <source>
        <dbReference type="ARBA" id="ARBA00034036"/>
    </source>
</evidence>
<feature type="binding site" evidence="13">
    <location>
        <position position="410"/>
    </location>
    <ligand>
        <name>ATP</name>
        <dbReference type="ChEBI" id="CHEBI:30616"/>
    </ligand>
</feature>
<dbReference type="Pfam" id="PF16209">
    <property type="entry name" value="PhoLip_ATPase_N"/>
    <property type="match status" value="1"/>
</dbReference>
<keyword evidence="4 14" id="KW-0479">Metal-binding</keyword>
<feature type="binding site" evidence="13">
    <location>
        <position position="696"/>
    </location>
    <ligand>
        <name>ATP</name>
        <dbReference type="ChEBI" id="CHEBI:30616"/>
    </ligand>
</feature>
<comment type="similarity">
    <text evidence="2 15">Belongs to the cation transport ATPase (P-type) (TC 3.A.3) family. Type IV subfamily.</text>
</comment>
<evidence type="ECO:0000313" key="19">
    <source>
        <dbReference type="EMBL" id="CDW88796.1"/>
    </source>
</evidence>
<feature type="binding site" evidence="13">
    <location>
        <position position="801"/>
    </location>
    <ligand>
        <name>ATP</name>
        <dbReference type="ChEBI" id="CHEBI:30616"/>
    </ligand>
</feature>
<dbReference type="EC" id="7.6.2.1" evidence="15"/>
<dbReference type="GO" id="GO:0045332">
    <property type="term" value="P:phospholipid translocation"/>
    <property type="evidence" value="ECO:0007669"/>
    <property type="project" value="TreeGrafter"/>
</dbReference>
<dbReference type="SUPFAM" id="SSF81660">
    <property type="entry name" value="Metal cation-transporting ATPase, ATP-binding domain N"/>
    <property type="match status" value="1"/>
</dbReference>
<feature type="compositionally biased region" description="Basic residues" evidence="16">
    <location>
        <begin position="1348"/>
        <end position="1357"/>
    </location>
</feature>
<gene>
    <name evidence="19" type="primary">Contig4505.g4814</name>
    <name evidence="19" type="ORF">STYLEM_17921</name>
</gene>
<evidence type="ECO:0000256" key="1">
    <source>
        <dbReference type="ARBA" id="ARBA00004141"/>
    </source>
</evidence>
<feature type="binding site" evidence="14">
    <location>
        <position position="825"/>
    </location>
    <ligand>
        <name>Mg(2+)</name>
        <dbReference type="ChEBI" id="CHEBI:18420"/>
    </ligand>
</feature>
<evidence type="ECO:0000256" key="15">
    <source>
        <dbReference type="RuleBase" id="RU362033"/>
    </source>
</evidence>
<dbReference type="SFLD" id="SFLDG00002">
    <property type="entry name" value="C1.7:_P-type_atpase_like"/>
    <property type="match status" value="1"/>
</dbReference>
<dbReference type="InterPro" id="IPR023299">
    <property type="entry name" value="ATPase_P-typ_cyto_dom_N"/>
</dbReference>
<feature type="binding site" evidence="13">
    <location>
        <position position="577"/>
    </location>
    <ligand>
        <name>ATP</name>
        <dbReference type="ChEBI" id="CHEBI:30616"/>
    </ligand>
</feature>
<feature type="binding site" evidence="14">
    <location>
        <position position="410"/>
    </location>
    <ligand>
        <name>Mg(2+)</name>
        <dbReference type="ChEBI" id="CHEBI:18420"/>
    </ligand>
</feature>
<feature type="domain" description="P-type ATPase N-terminal" evidence="17">
    <location>
        <begin position="77"/>
        <end position="133"/>
    </location>
</feature>
<dbReference type="SFLD" id="SFLDS00003">
    <property type="entry name" value="Haloacid_Dehalogenase"/>
    <property type="match status" value="1"/>
</dbReference>
<feature type="compositionally biased region" description="Basic and acidic residues" evidence="16">
    <location>
        <begin position="1139"/>
        <end position="1151"/>
    </location>
</feature>
<dbReference type="GO" id="GO:0016887">
    <property type="term" value="F:ATP hydrolysis activity"/>
    <property type="evidence" value="ECO:0007669"/>
    <property type="project" value="InterPro"/>
</dbReference>
<keyword evidence="10 15" id="KW-0472">Membrane</keyword>
<dbReference type="NCBIfam" id="TIGR01652">
    <property type="entry name" value="ATPase-Plipid"/>
    <property type="match status" value="1"/>
</dbReference>
<feature type="binding site" evidence="13">
    <location>
        <position position="411"/>
    </location>
    <ligand>
        <name>ATP</name>
        <dbReference type="ChEBI" id="CHEBI:30616"/>
    </ligand>
</feature>
<evidence type="ECO:0000313" key="20">
    <source>
        <dbReference type="Proteomes" id="UP000039865"/>
    </source>
</evidence>
<feature type="compositionally biased region" description="Basic and acidic residues" evidence="16">
    <location>
        <begin position="1196"/>
        <end position="1221"/>
    </location>
</feature>
<evidence type="ECO:0000256" key="8">
    <source>
        <dbReference type="ARBA" id="ARBA00022967"/>
    </source>
</evidence>
<feature type="compositionally biased region" description="Low complexity" evidence="16">
    <location>
        <begin position="1160"/>
        <end position="1174"/>
    </location>
</feature>
<dbReference type="InterPro" id="IPR032630">
    <property type="entry name" value="P_typ_ATPase_c"/>
</dbReference>
<dbReference type="Proteomes" id="UP000039865">
    <property type="component" value="Unassembled WGS sequence"/>
</dbReference>
<feature type="transmembrane region" description="Helical" evidence="15">
    <location>
        <begin position="329"/>
        <end position="348"/>
    </location>
</feature>
<proteinExistence type="inferred from homology"/>
<dbReference type="SUPFAM" id="SSF56784">
    <property type="entry name" value="HAD-like"/>
    <property type="match status" value="1"/>
</dbReference>
<feature type="compositionally biased region" description="Polar residues" evidence="16">
    <location>
        <begin position="1"/>
        <end position="13"/>
    </location>
</feature>
<dbReference type="InterPro" id="IPR032631">
    <property type="entry name" value="P-type_ATPase_N"/>
</dbReference>
<dbReference type="NCBIfam" id="TIGR01494">
    <property type="entry name" value="ATPase_P-type"/>
    <property type="match status" value="1"/>
</dbReference>
<dbReference type="EMBL" id="CCKQ01016906">
    <property type="protein sequence ID" value="CDW88796.1"/>
    <property type="molecule type" value="Genomic_DNA"/>
</dbReference>
<evidence type="ECO:0000256" key="7">
    <source>
        <dbReference type="ARBA" id="ARBA00022842"/>
    </source>
</evidence>
<feature type="binding site" evidence="13">
    <location>
        <position position="412"/>
    </location>
    <ligand>
        <name>ATP</name>
        <dbReference type="ChEBI" id="CHEBI:30616"/>
    </ligand>
</feature>
<dbReference type="GO" id="GO:0005886">
    <property type="term" value="C:plasma membrane"/>
    <property type="evidence" value="ECO:0007669"/>
    <property type="project" value="TreeGrafter"/>
</dbReference>
<evidence type="ECO:0000256" key="5">
    <source>
        <dbReference type="ARBA" id="ARBA00022741"/>
    </source>
</evidence>
<dbReference type="Pfam" id="PF16212">
    <property type="entry name" value="PhoLip_ATPase_C"/>
    <property type="match status" value="1"/>
</dbReference>
<feature type="active site" description="4-aspartylphosphate intermediate" evidence="12">
    <location>
        <position position="410"/>
    </location>
</feature>
<sequence length="1662" mass="192123">MFNSQQKLSQDQSVNDDQDTQVKEPTLIDFQTDQFHVTSQKSLRREKYEIYSNFQSKDNSYHNIYFGQQSQAQSTKDKKKMVGSNKVRTQKYTAWSWAPKSLYNQFKRVSNVYFLMISIFTFLPFSPKDPTSMIGTFVFVLLFTMLKEAYEDYKRYQQDKEINNKTALVLNTTTFRFEDQKWENIEPGNIIKIKKEESIPADILMLYSSHPSGIVYVDTINLDGETNLKDKTAMLENFDDKKLVLLNGMIKCELPNENLEKWDGLVMFTNQGLKPIQSDIRNLALRGSQLRNTHFAIGVVVYTGMNTKIMKNHKKSKQKISNIMKMMNNMLYTVFIFQLLIVIIMASLNVDWVQKNTKHLGYLNILLKLGIAQFINKDIEMYDSEQKRFAQCRNSDLVEELGQIELIFSDKTGTLTQNKMIFRKCQINGIRYGEPTKAEDETEDGMCISGIKRTVKAVRQELSFGNLDSDDEYYYPYATQFFLNLVLCNTVSIERVKETKELSYKATSPDEMALVKGAKMSGFQLLSRERKEASIYNMIKKKKENYKIKAVFPFDSDRKRMSVLIKDPNDEYILYTKGADTVMMERINFEKSGVEGIKELIDEDLRFYSSQGLRTLVVANRIIQEEEYLQFKKIKTNLIKAKASVRDEKLNVLYGLMEQRMRYLGSVAIEDKLQEGVPVTISQLLRANIRFFMLTGDKLETAIEIGKSCKIIQENMTQFILNEPQLATVQKKLQKMAELMEINTEEQISTLIGISQHKQSIIVEGPTLATIIGDEKLSDLFFHICIRSKSVICCRMSPKQKADVVQIFKSRGKWITLAIGDGANDVSMLNEAHIGVGITGEEGTQAARAGDFSVSQFKSLMKLVLFHGRLSYLRVSTMICYYFYKNIILVFTELYFPFYNGFSGQIYFLDWLPMMYNAIFTSWYCLFSQLLERDVNDQFTYKYPIVYKAGQLGKYFNYQVFWKWIIFALIHGILCFYIPTYISYITQIEGLGVLISLFKNPNFWIMVGLMPFACLIPDITLHFIQQVYFPTPVDSILSKQKFDPHFDFRLHWNLHQSHMDMKLRQSSIKFEKRRNDVESRRQTFFLNKSLKIDNQDVDTKDMNIIEIINLKYQIEQQQKNNISSDKIKEILDTSSEGSHTSDRNSSRDKKREKQTKHSNTGKSSKSTKQGKQSSLRSLQRQKPTDSQNSSITGNSRSKDEGKLKSSDSEEEKSERSMKFQEDESNESNSKSRNENDDSQSSRSSSSSSKSSQQSQSDHQQKRKEIKIKQKVNSKEQKRRVRESRSEEDDGSQTSSSEDNAKHNHHSESDDDSESDRSNSESSHDNDSNSSRSSRSSKSSQSSQEEQKRKVKKGKQTKKNQQSFSESSRSLNMSLRSNQGLMVRGGRDEIKRKSKNRKTHQQESSTATYENKNNNKNHDRERKYLVSDFKSQQPPLNQHLKVQVYNGDTFKGDNNTSSFKKNKSLELRSKKFSGEKNIKENKSADNQGPEANLKMSEINSRSNIVQSIQDDEEIKTKPVVQVKPKVPKINFAMSILNIFKSNKAKILDATQSTFDQSKYRNEKSRAPATYVVDQLMHSMRTQDKSSAHIGLGRAQPAVIETLGHPLESHRSHKKAYDFLDEENTPNQNQSNQWNQIFQAPQITGSKTPRRIKKYVEKYKKDFC</sequence>
<dbReference type="GO" id="GO:0000287">
    <property type="term" value="F:magnesium ion binding"/>
    <property type="evidence" value="ECO:0007669"/>
    <property type="project" value="UniProtKB-UniRule"/>
</dbReference>
<evidence type="ECO:0000256" key="13">
    <source>
        <dbReference type="PIRSR" id="PIRSR606539-2"/>
    </source>
</evidence>
<dbReference type="SFLD" id="SFLDF00027">
    <property type="entry name" value="p-type_atpase"/>
    <property type="match status" value="1"/>
</dbReference>
<dbReference type="PANTHER" id="PTHR24092:SF218">
    <property type="entry name" value="PHOSPHOLIPID-TRANSPORTING ATPASE"/>
    <property type="match status" value="1"/>
</dbReference>
<dbReference type="OrthoDB" id="377733at2759"/>
<keyword evidence="9 15" id="KW-1133">Transmembrane helix</keyword>
<dbReference type="Gene3D" id="3.40.1110.10">
    <property type="entry name" value="Calcium-transporting ATPase, cytoplasmic domain N"/>
    <property type="match status" value="1"/>
</dbReference>
<dbReference type="InterPro" id="IPR008250">
    <property type="entry name" value="ATPase_P-typ_transduc_dom_A_sf"/>
</dbReference>
<feature type="compositionally biased region" description="Low complexity" evidence="16">
    <location>
        <begin position="1358"/>
        <end position="1377"/>
    </location>
</feature>
<feature type="binding site" evidence="13">
    <location>
        <position position="614"/>
    </location>
    <ligand>
        <name>ATP</name>
        <dbReference type="ChEBI" id="CHEBI:30616"/>
    </ligand>
</feature>
<dbReference type="PROSITE" id="PS00154">
    <property type="entry name" value="ATPASE_E1_E2"/>
    <property type="match status" value="1"/>
</dbReference>
<evidence type="ECO:0000256" key="14">
    <source>
        <dbReference type="PIRSR" id="PIRSR606539-3"/>
    </source>
</evidence>
<feature type="transmembrane region" description="Helical" evidence="15">
    <location>
        <begin position="109"/>
        <end position="126"/>
    </location>
</feature>
<keyword evidence="20" id="KW-1185">Reference proteome</keyword>
<comment type="caution">
    <text evidence="15">Lacks conserved residue(s) required for the propagation of feature annotation.</text>
</comment>
<feature type="binding site" evidence="13">
    <location>
        <position position="795"/>
    </location>
    <ligand>
        <name>ATP</name>
        <dbReference type="ChEBI" id="CHEBI:30616"/>
    </ligand>
</feature>
<feature type="binding site" evidence="14">
    <location>
        <position position="412"/>
    </location>
    <ligand>
        <name>Mg(2+)</name>
        <dbReference type="ChEBI" id="CHEBI:18420"/>
    </ligand>
</feature>
<feature type="binding site" evidence="13">
    <location>
        <position position="511"/>
    </location>
    <ligand>
        <name>ATP</name>
        <dbReference type="ChEBI" id="CHEBI:30616"/>
    </ligand>
</feature>
<feature type="region of interest" description="Disordered" evidence="16">
    <location>
        <begin position="1"/>
        <end position="20"/>
    </location>
</feature>
<feature type="binding site" evidence="13">
    <location>
        <position position="695"/>
    </location>
    <ligand>
        <name>ATP</name>
        <dbReference type="ChEBI" id="CHEBI:30616"/>
    </ligand>
</feature>
<evidence type="ECO:0000256" key="6">
    <source>
        <dbReference type="ARBA" id="ARBA00022840"/>
    </source>
</evidence>
<feature type="binding site" evidence="13">
    <location>
        <position position="697"/>
    </location>
    <ligand>
        <name>ATP</name>
        <dbReference type="ChEBI" id="CHEBI:30616"/>
    </ligand>
</feature>
<dbReference type="InterPro" id="IPR023298">
    <property type="entry name" value="ATPase_P-typ_TM_dom_sf"/>
</dbReference>
<evidence type="ECO:0000256" key="9">
    <source>
        <dbReference type="ARBA" id="ARBA00022989"/>
    </source>
</evidence>
<keyword evidence="7 14" id="KW-0460">Magnesium</keyword>
<name>A0A078B3G5_STYLE</name>
<evidence type="ECO:0000256" key="10">
    <source>
        <dbReference type="ARBA" id="ARBA00023136"/>
    </source>
</evidence>
<feature type="transmembrane region" description="Helical" evidence="15">
    <location>
        <begin position="132"/>
        <end position="150"/>
    </location>
</feature>
<dbReference type="InterPro" id="IPR006539">
    <property type="entry name" value="P-type_ATPase_IV"/>
</dbReference>
<dbReference type="FunFam" id="3.40.50.1000:FF:000084">
    <property type="entry name" value="Phospholipid-transporting ATPase"/>
    <property type="match status" value="1"/>
</dbReference>
<feature type="compositionally biased region" description="Low complexity" evidence="16">
    <location>
        <begin position="1238"/>
        <end position="1257"/>
    </location>
</feature>
<feature type="binding site" evidence="14">
    <location>
        <position position="821"/>
    </location>
    <ligand>
        <name>Mg(2+)</name>
        <dbReference type="ChEBI" id="CHEBI:18420"/>
    </ligand>
</feature>
<comment type="catalytic activity">
    <reaction evidence="11 15">
        <text>ATP + H2O + phospholipidSide 1 = ADP + phosphate + phospholipidSide 2.</text>
        <dbReference type="EC" id="7.6.2.1"/>
    </reaction>
</comment>
<dbReference type="SUPFAM" id="SSF81653">
    <property type="entry name" value="Calcium ATPase, transduction domain A"/>
    <property type="match status" value="1"/>
</dbReference>
<dbReference type="PANTHER" id="PTHR24092">
    <property type="entry name" value="PROBABLE PHOSPHOLIPID-TRANSPORTING ATPASE"/>
    <property type="match status" value="1"/>
</dbReference>
<dbReference type="OMA" id="VMMERIN"/>
<dbReference type="InterPro" id="IPR044492">
    <property type="entry name" value="P_typ_ATPase_HD_dom"/>
</dbReference>
<dbReference type="Gene3D" id="2.70.150.10">
    <property type="entry name" value="Calcium-transporting ATPase, cytoplasmic transduction domain A"/>
    <property type="match status" value="1"/>
</dbReference>
<feature type="compositionally biased region" description="Basic residues" evidence="16">
    <location>
        <begin position="1260"/>
        <end position="1281"/>
    </location>
</feature>
<feature type="region of interest" description="Disordered" evidence="16">
    <location>
        <begin position="1130"/>
        <end position="1420"/>
    </location>
</feature>
<dbReference type="Pfam" id="PF13246">
    <property type="entry name" value="Cation_ATPase"/>
    <property type="match status" value="1"/>
</dbReference>
<evidence type="ECO:0000256" key="2">
    <source>
        <dbReference type="ARBA" id="ARBA00008109"/>
    </source>
</evidence>
<feature type="binding site" evidence="13">
    <location>
        <position position="824"/>
    </location>
    <ligand>
        <name>ATP</name>
        <dbReference type="ChEBI" id="CHEBI:30616"/>
    </ligand>
</feature>
<feature type="compositionally biased region" description="Basic and acidic residues" evidence="16">
    <location>
        <begin position="1314"/>
        <end position="1326"/>
    </location>
</feature>
<keyword evidence="6 13" id="KW-0067">ATP-binding</keyword>
<feature type="compositionally biased region" description="Basic and acidic residues" evidence="16">
    <location>
        <begin position="1298"/>
        <end position="1307"/>
    </location>
</feature>
<comment type="cofactor">
    <cofactor evidence="14">
        <name>Mg(2+)</name>
        <dbReference type="ChEBI" id="CHEBI:18420"/>
    </cofactor>
</comment>
<protein>
    <recommendedName>
        <fullName evidence="15">Phospholipid-transporting ATPase</fullName>
        <ecNumber evidence="15">7.6.2.1</ecNumber>
    </recommendedName>
</protein>
<dbReference type="InterPro" id="IPR023214">
    <property type="entry name" value="HAD_sf"/>
</dbReference>
<evidence type="ECO:0000259" key="17">
    <source>
        <dbReference type="Pfam" id="PF16209"/>
    </source>
</evidence>
<dbReference type="Gene3D" id="3.40.50.1000">
    <property type="entry name" value="HAD superfamily/HAD-like"/>
    <property type="match status" value="1"/>
</dbReference>
<feature type="transmembrane region" description="Helical" evidence="15">
    <location>
        <begin position="881"/>
        <end position="899"/>
    </location>
</feature>
<keyword evidence="8 15" id="KW-1278">Translocase</keyword>
<feature type="transmembrane region" description="Helical" evidence="15">
    <location>
        <begin position="961"/>
        <end position="982"/>
    </location>
</feature>
<feature type="compositionally biased region" description="Polar residues" evidence="16">
    <location>
        <begin position="1175"/>
        <end position="1195"/>
    </location>
</feature>
<feature type="compositionally biased region" description="Low complexity" evidence="16">
    <location>
        <begin position="1327"/>
        <end position="1343"/>
    </location>
</feature>
<evidence type="ECO:0000256" key="12">
    <source>
        <dbReference type="PIRSR" id="PIRSR606539-1"/>
    </source>
</evidence>
<accession>A0A078B3G5</accession>
<evidence type="ECO:0000256" key="3">
    <source>
        <dbReference type="ARBA" id="ARBA00022692"/>
    </source>
</evidence>
<evidence type="ECO:0000259" key="18">
    <source>
        <dbReference type="Pfam" id="PF16212"/>
    </source>
</evidence>
<dbReference type="GO" id="GO:0005524">
    <property type="term" value="F:ATP binding"/>
    <property type="evidence" value="ECO:0007669"/>
    <property type="project" value="UniProtKB-UniRule"/>
</dbReference>
<dbReference type="InterPro" id="IPR001757">
    <property type="entry name" value="P_typ_ATPase"/>
</dbReference>
<comment type="subcellular location">
    <subcellularLocation>
        <location evidence="1 15">Membrane</location>
        <topology evidence="1 15">Multi-pass membrane protein</topology>
    </subcellularLocation>
</comment>
<feature type="domain" description="P-type ATPase C-terminal" evidence="18">
    <location>
        <begin position="847"/>
        <end position="984"/>
    </location>
</feature>
<feature type="binding site" evidence="13">
    <location>
        <position position="825"/>
    </location>
    <ligand>
        <name>ATP</name>
        <dbReference type="ChEBI" id="CHEBI:30616"/>
    </ligand>
</feature>
<dbReference type="SUPFAM" id="SSF81665">
    <property type="entry name" value="Calcium ATPase, transmembrane domain M"/>
    <property type="match status" value="1"/>
</dbReference>
<feature type="compositionally biased region" description="Polar residues" evidence="16">
    <location>
        <begin position="1401"/>
        <end position="1413"/>
    </location>
</feature>
<evidence type="ECO:0000256" key="4">
    <source>
        <dbReference type="ARBA" id="ARBA00022723"/>
    </source>
</evidence>
<dbReference type="PRINTS" id="PR00119">
    <property type="entry name" value="CATATPASE"/>
</dbReference>